<comment type="caution">
    <text evidence="2">The sequence shown here is derived from an EMBL/GenBank/DDBJ whole genome shotgun (WGS) entry which is preliminary data.</text>
</comment>
<evidence type="ECO:0000259" key="1">
    <source>
        <dbReference type="Pfam" id="PF24764"/>
    </source>
</evidence>
<accession>A0ABR3LGI4</accession>
<keyword evidence="3" id="KW-1185">Reference proteome</keyword>
<gene>
    <name evidence="2" type="ORF">QQF64_019771</name>
</gene>
<organism evidence="2 3">
    <name type="scientific">Cirrhinus molitorella</name>
    <name type="common">mud carp</name>
    <dbReference type="NCBI Taxonomy" id="172907"/>
    <lineage>
        <taxon>Eukaryota</taxon>
        <taxon>Metazoa</taxon>
        <taxon>Chordata</taxon>
        <taxon>Craniata</taxon>
        <taxon>Vertebrata</taxon>
        <taxon>Euteleostomi</taxon>
        <taxon>Actinopterygii</taxon>
        <taxon>Neopterygii</taxon>
        <taxon>Teleostei</taxon>
        <taxon>Ostariophysi</taxon>
        <taxon>Cypriniformes</taxon>
        <taxon>Cyprinidae</taxon>
        <taxon>Labeoninae</taxon>
        <taxon>Labeonini</taxon>
        <taxon>Cirrhinus</taxon>
    </lineage>
</organism>
<feature type="domain" description="Integrase core" evidence="1">
    <location>
        <begin position="106"/>
        <end position="145"/>
    </location>
</feature>
<dbReference type="Pfam" id="PF24764">
    <property type="entry name" value="rva_4"/>
    <property type="match status" value="1"/>
</dbReference>
<dbReference type="Proteomes" id="UP001558613">
    <property type="component" value="Unassembled WGS sequence"/>
</dbReference>
<evidence type="ECO:0000313" key="3">
    <source>
        <dbReference type="Proteomes" id="UP001558613"/>
    </source>
</evidence>
<protein>
    <recommendedName>
        <fullName evidence="1">Integrase core domain-containing protein</fullName>
    </recommendedName>
</protein>
<sequence>MHVSNTRLCRNPDREPWWRQAHIYSVANCCLSQLSHIAGQKGKGVHVVNAYVVATWQPPLNCDPFLSLPAGASLRLHPFFPYASQVTGPFVMFLHSQHLWTAVYSCSWVRGDQGVENVQVARMMFSVRGTGRSSCIAGKGVHNQSTAAPYTQSTQSA</sequence>
<name>A0ABR3LGI4_9TELE</name>
<reference evidence="2 3" key="1">
    <citation type="submission" date="2023-09" db="EMBL/GenBank/DDBJ databases">
        <authorList>
            <person name="Wang M."/>
        </authorList>
    </citation>
    <scope>NUCLEOTIDE SEQUENCE [LARGE SCALE GENOMIC DNA]</scope>
    <source>
        <strain evidence="2">GT-2023</strain>
        <tissue evidence="2">Liver</tissue>
    </source>
</reference>
<evidence type="ECO:0000313" key="2">
    <source>
        <dbReference type="EMBL" id="KAL1251975.1"/>
    </source>
</evidence>
<proteinExistence type="predicted"/>
<dbReference type="InterPro" id="IPR058913">
    <property type="entry name" value="Integrase_dom_put"/>
</dbReference>
<dbReference type="EMBL" id="JAYMGO010000022">
    <property type="protein sequence ID" value="KAL1251975.1"/>
    <property type="molecule type" value="Genomic_DNA"/>
</dbReference>